<gene>
    <name evidence="2" type="primary">LOC112058075</name>
</gene>
<dbReference type="RefSeq" id="XP_052741144.1">
    <property type="nucleotide sequence ID" value="XM_052885184.1"/>
</dbReference>
<name>A0ABM3LQ30_BICAN</name>
<keyword evidence="1" id="KW-1185">Reference proteome</keyword>
<evidence type="ECO:0000313" key="2">
    <source>
        <dbReference type="RefSeq" id="XP_052741144.1"/>
    </source>
</evidence>
<organism evidence="1 2">
    <name type="scientific">Bicyclus anynana</name>
    <name type="common">Squinting bush brown butterfly</name>
    <dbReference type="NCBI Taxonomy" id="110368"/>
    <lineage>
        <taxon>Eukaryota</taxon>
        <taxon>Metazoa</taxon>
        <taxon>Ecdysozoa</taxon>
        <taxon>Arthropoda</taxon>
        <taxon>Hexapoda</taxon>
        <taxon>Insecta</taxon>
        <taxon>Pterygota</taxon>
        <taxon>Neoptera</taxon>
        <taxon>Endopterygota</taxon>
        <taxon>Lepidoptera</taxon>
        <taxon>Glossata</taxon>
        <taxon>Ditrysia</taxon>
        <taxon>Papilionoidea</taxon>
        <taxon>Nymphalidae</taxon>
        <taxon>Satyrinae</taxon>
        <taxon>Satyrini</taxon>
        <taxon>Mycalesina</taxon>
        <taxon>Bicyclus</taxon>
    </lineage>
</organism>
<reference evidence="2" key="1">
    <citation type="submission" date="2025-08" db="UniProtKB">
        <authorList>
            <consortium name="RefSeq"/>
        </authorList>
    </citation>
    <scope>IDENTIFICATION</scope>
</reference>
<evidence type="ECO:0000313" key="1">
    <source>
        <dbReference type="Proteomes" id="UP001652582"/>
    </source>
</evidence>
<dbReference type="Proteomes" id="UP001652582">
    <property type="component" value="Chromosome 13"/>
</dbReference>
<sequence length="379" mass="43969">MDRNQRRYGRFNRKIDDKNDITPKHDIEEVLSPKRRYRSGFDKSVANRSCYVKPSFKDEEQSVDNHSLDIHFKDLIKQQYDFDPLFPDSVKTIKALRKVLCSSQSTNTGPRSFVETSDGSRWQNVDNIDELEKLFIATESIPKAVDSKNIYISEVPRIKVIAEKYSKFSRNNVELRKLEEKIVCIEYDIFENVQLTDKIPDNRDSMKLVQKMRAYFSVKPISKAVNEVNTVTILPSTIKRKYHINEDDLDKLNEKEIEIIDEKIAEHKPYLDELKRVLKKKQAIYAKKKKSSLDLKSLYEMAKRESPGLDEDYSNTNLLSTAELDEIKALITKNCASSIHGIHRHTVKTGELESKGSERPMNIISKSIFAELMRNDARA</sequence>
<accession>A0ABM3LQ30</accession>
<dbReference type="GeneID" id="112058075"/>
<proteinExistence type="predicted"/>
<protein>
    <submittedName>
        <fullName evidence="2">Uncharacterized protein LOC112058075</fullName>
    </submittedName>
</protein>